<comment type="caution">
    <text evidence="2">The sequence shown here is derived from an EMBL/GenBank/DDBJ whole genome shotgun (WGS) entry which is preliminary data.</text>
</comment>
<keyword evidence="3" id="KW-1185">Reference proteome</keyword>
<dbReference type="EMBL" id="JABBGA010000028">
    <property type="protein sequence ID" value="NML28490.1"/>
    <property type="molecule type" value="Genomic_DNA"/>
</dbReference>
<accession>A0A848GAT0</accession>
<dbReference type="InterPro" id="IPR014861">
    <property type="entry name" value="CNP1-like_dom"/>
</dbReference>
<sequence length="177" mass="19601">MPDKISGFSLGRRFAVCCVLALLLGGCSTERKALFEEEAAPEWKELPLQLPAFPVSSNLIPFQVSPDASASFFIDEKSLSLGDDGIVRYSLLVRAAGGAENLSYEGIRCATAERRLYALGRSSEWVLSRNDAWQRIVDNAFNRQHAVLAKEFFCPPGSVLPDREAIVRQLRNAARLR</sequence>
<dbReference type="Pfam" id="PF08750">
    <property type="entry name" value="CNP1"/>
    <property type="match status" value="1"/>
</dbReference>
<dbReference type="AlphaFoldDB" id="A0A848GAT0"/>
<dbReference type="Proteomes" id="UP000580043">
    <property type="component" value="Unassembled WGS sequence"/>
</dbReference>
<organism evidence="2 3">
    <name type="scientific">Zoogloea dura</name>
    <dbReference type="NCBI Taxonomy" id="2728840"/>
    <lineage>
        <taxon>Bacteria</taxon>
        <taxon>Pseudomonadati</taxon>
        <taxon>Pseudomonadota</taxon>
        <taxon>Betaproteobacteria</taxon>
        <taxon>Rhodocyclales</taxon>
        <taxon>Zoogloeaceae</taxon>
        <taxon>Zoogloea</taxon>
    </lineage>
</organism>
<dbReference type="PROSITE" id="PS51257">
    <property type="entry name" value="PROKAR_LIPOPROTEIN"/>
    <property type="match status" value="1"/>
</dbReference>
<feature type="domain" description="CNP1-like uncharacterised" evidence="1">
    <location>
        <begin position="39"/>
        <end position="171"/>
    </location>
</feature>
<gene>
    <name evidence="2" type="ORF">HHL15_22255</name>
</gene>
<dbReference type="RefSeq" id="WP_169148017.1">
    <property type="nucleotide sequence ID" value="NZ_JABBGA010000028.1"/>
</dbReference>
<evidence type="ECO:0000259" key="1">
    <source>
        <dbReference type="Pfam" id="PF08750"/>
    </source>
</evidence>
<proteinExistence type="predicted"/>
<name>A0A848GAT0_9RHOO</name>
<evidence type="ECO:0000313" key="2">
    <source>
        <dbReference type="EMBL" id="NML28490.1"/>
    </source>
</evidence>
<evidence type="ECO:0000313" key="3">
    <source>
        <dbReference type="Proteomes" id="UP000580043"/>
    </source>
</evidence>
<protein>
    <recommendedName>
        <fullName evidence="1">CNP1-like uncharacterized domain-containing protein</fullName>
    </recommendedName>
</protein>
<reference evidence="2 3" key="1">
    <citation type="submission" date="2020-04" db="EMBL/GenBank/DDBJ databases">
        <title>Zoogloea sp. G-4-1-14 isolated from soil.</title>
        <authorList>
            <person name="Dahal R.H."/>
        </authorList>
    </citation>
    <scope>NUCLEOTIDE SEQUENCE [LARGE SCALE GENOMIC DNA]</scope>
    <source>
        <strain evidence="2 3">G-4-1-14</strain>
    </source>
</reference>